<dbReference type="GO" id="GO:0031564">
    <property type="term" value="P:transcription antitermination"/>
    <property type="evidence" value="ECO:0007669"/>
    <property type="project" value="UniProtKB-UniRule"/>
</dbReference>
<dbReference type="HAMAP" id="MF_00945_B">
    <property type="entry name" value="NusA_B"/>
    <property type="match status" value="1"/>
</dbReference>
<dbReference type="SMART" id="SM00316">
    <property type="entry name" value="S1"/>
    <property type="match status" value="1"/>
</dbReference>
<dbReference type="InterPro" id="IPR010213">
    <property type="entry name" value="TF_NusA"/>
</dbReference>
<dbReference type="GO" id="GO:0003700">
    <property type="term" value="F:DNA-binding transcription factor activity"/>
    <property type="evidence" value="ECO:0007669"/>
    <property type="project" value="InterPro"/>
</dbReference>
<comment type="subcellular location">
    <subcellularLocation>
        <location evidence="7">Cytoplasm</location>
    </subcellularLocation>
</comment>
<dbReference type="GO" id="GO:0006353">
    <property type="term" value="P:DNA-templated transcription termination"/>
    <property type="evidence" value="ECO:0007669"/>
    <property type="project" value="UniProtKB-UniRule"/>
</dbReference>
<dbReference type="PROSITE" id="PS50084">
    <property type="entry name" value="KH_TYPE_1"/>
    <property type="match status" value="1"/>
</dbReference>
<gene>
    <name evidence="7" type="primary">nusA</name>
    <name evidence="10" type="ORF">HMPREF9453_01626</name>
</gene>
<evidence type="ECO:0000256" key="4">
    <source>
        <dbReference type="ARBA" id="ARBA00022884"/>
    </source>
</evidence>
<feature type="region of interest" description="Disordered" evidence="8">
    <location>
        <begin position="349"/>
        <end position="382"/>
    </location>
</feature>
<dbReference type="FunFam" id="3.30.300.20:FF:000005">
    <property type="entry name" value="Transcription termination/antitermination protein NusA"/>
    <property type="match status" value="1"/>
</dbReference>
<dbReference type="Gene3D" id="3.30.1480.10">
    <property type="entry name" value="NusA, N-terminal domain"/>
    <property type="match status" value="1"/>
</dbReference>
<dbReference type="InterPro" id="IPR058582">
    <property type="entry name" value="KH_NusA_2nd"/>
</dbReference>
<dbReference type="InterPro" id="IPR030842">
    <property type="entry name" value="TF_NusA_bacterial"/>
</dbReference>
<comment type="caution">
    <text evidence="10">The sequence shown here is derived from an EMBL/GenBank/DDBJ whole genome shotgun (WGS) entry which is preliminary data.</text>
</comment>
<dbReference type="InterPro" id="IPR036555">
    <property type="entry name" value="NusA_N_sf"/>
</dbReference>
<dbReference type="PANTHER" id="PTHR22648:SF0">
    <property type="entry name" value="TRANSCRIPTION TERMINATION_ANTITERMINATION PROTEIN NUSA"/>
    <property type="match status" value="1"/>
</dbReference>
<evidence type="ECO:0000256" key="1">
    <source>
        <dbReference type="ARBA" id="ARBA00022472"/>
    </source>
</evidence>
<keyword evidence="11" id="KW-1185">Reference proteome</keyword>
<comment type="subunit">
    <text evidence="7">Monomer. Binds directly to the core enzyme of the DNA-dependent RNA polymerase and to nascent RNA.</text>
</comment>
<dbReference type="InterPro" id="IPR004087">
    <property type="entry name" value="KH_dom"/>
</dbReference>
<reference evidence="10 11" key="1">
    <citation type="submission" date="2011-11" db="EMBL/GenBank/DDBJ databases">
        <title>The Genome Sequence of Dialister succinatiphilus YIT 11850.</title>
        <authorList>
            <consortium name="The Broad Institute Genome Sequencing Platform"/>
            <person name="Earl A."/>
            <person name="Ward D."/>
            <person name="Feldgarden M."/>
            <person name="Gevers D."/>
            <person name="Morotomi M."/>
            <person name="Young S.K."/>
            <person name="Zeng Q."/>
            <person name="Gargeya S."/>
            <person name="Fitzgerald M."/>
            <person name="Haas B."/>
            <person name="Abouelleil A."/>
            <person name="Alvarado L."/>
            <person name="Arachchi H.M."/>
            <person name="Berlin A."/>
            <person name="Brown A."/>
            <person name="Chapman S.B."/>
            <person name="Dunbar C."/>
            <person name="Gearin G."/>
            <person name="Goldberg J."/>
            <person name="Griggs A."/>
            <person name="Gujja S."/>
            <person name="Heiman D."/>
            <person name="Howarth C."/>
            <person name="Lui A."/>
            <person name="MacDonald P.J.P."/>
            <person name="Montmayeur A."/>
            <person name="Murphy C."/>
            <person name="Neiman D."/>
            <person name="Pearson M."/>
            <person name="Priest M."/>
            <person name="Roberts A."/>
            <person name="Saif S."/>
            <person name="Shea T."/>
            <person name="Sisk P."/>
            <person name="Stolte C."/>
            <person name="Sykes S."/>
            <person name="Wortman J."/>
            <person name="Nusbaum C."/>
            <person name="Birren B."/>
        </authorList>
    </citation>
    <scope>NUCLEOTIDE SEQUENCE [LARGE SCALE GENOMIC DNA]</scope>
    <source>
        <strain evidence="10 11">YIT 11850</strain>
    </source>
</reference>
<evidence type="ECO:0000313" key="10">
    <source>
        <dbReference type="EMBL" id="EHO62501.1"/>
    </source>
</evidence>
<comment type="similarity">
    <text evidence="7">Belongs to the NusA family.</text>
</comment>
<dbReference type="InterPro" id="IPR015946">
    <property type="entry name" value="KH_dom-like_a/b"/>
</dbReference>
<dbReference type="InterPro" id="IPR025249">
    <property type="entry name" value="TF_NusA_KH_1st"/>
</dbReference>
<evidence type="ECO:0000259" key="9">
    <source>
        <dbReference type="PROSITE" id="PS50126"/>
    </source>
</evidence>
<organism evidence="10 11">
    <name type="scientific">Dialister succinatiphilus YIT 11850</name>
    <dbReference type="NCBI Taxonomy" id="742743"/>
    <lineage>
        <taxon>Bacteria</taxon>
        <taxon>Bacillati</taxon>
        <taxon>Bacillota</taxon>
        <taxon>Negativicutes</taxon>
        <taxon>Veillonellales</taxon>
        <taxon>Veillonellaceae</taxon>
        <taxon>Dialister</taxon>
    </lineage>
</organism>
<dbReference type="eggNOG" id="COG0195">
    <property type="taxonomic scope" value="Bacteria"/>
</dbReference>
<dbReference type="CDD" id="cd02134">
    <property type="entry name" value="KH-II_NusA_rpt1"/>
    <property type="match status" value="1"/>
</dbReference>
<dbReference type="PANTHER" id="PTHR22648">
    <property type="entry name" value="TRANSCRIPTION TERMINATION FACTOR NUSA"/>
    <property type="match status" value="1"/>
</dbReference>
<dbReference type="HOGENOM" id="CLU_029242_2_2_9"/>
<keyword evidence="5 7" id="KW-0805">Transcription regulation</keyword>
<evidence type="ECO:0000313" key="11">
    <source>
        <dbReference type="Proteomes" id="UP000003277"/>
    </source>
</evidence>
<comment type="function">
    <text evidence="7">Participates in both transcription termination and antitermination.</text>
</comment>
<dbReference type="PATRIC" id="fig|742743.3.peg.1661"/>
<dbReference type="Gene3D" id="3.30.300.20">
    <property type="match status" value="2"/>
</dbReference>
<dbReference type="SUPFAM" id="SSF54814">
    <property type="entry name" value="Prokaryotic type KH domain (KH-domain type II)"/>
    <property type="match status" value="2"/>
</dbReference>
<keyword evidence="1 7" id="KW-0806">Transcription termination</keyword>
<dbReference type="STRING" id="742743.HMPREF9453_01626"/>
<dbReference type="GO" id="GO:0005829">
    <property type="term" value="C:cytosol"/>
    <property type="evidence" value="ECO:0007669"/>
    <property type="project" value="TreeGrafter"/>
</dbReference>
<keyword evidence="6 7" id="KW-0804">Transcription</keyword>
<dbReference type="AlphaFoldDB" id="H1D1Y8"/>
<dbReference type="SUPFAM" id="SSF50249">
    <property type="entry name" value="Nucleic acid-binding proteins"/>
    <property type="match status" value="1"/>
</dbReference>
<evidence type="ECO:0000256" key="6">
    <source>
        <dbReference type="ARBA" id="ARBA00023163"/>
    </source>
</evidence>
<evidence type="ECO:0000256" key="2">
    <source>
        <dbReference type="ARBA" id="ARBA00022490"/>
    </source>
</evidence>
<dbReference type="InterPro" id="IPR012340">
    <property type="entry name" value="NA-bd_OB-fold"/>
</dbReference>
<dbReference type="InterPro" id="IPR013735">
    <property type="entry name" value="TF_NusA_N"/>
</dbReference>
<dbReference type="SMART" id="SM00322">
    <property type="entry name" value="KH"/>
    <property type="match status" value="2"/>
</dbReference>
<dbReference type="Gene3D" id="2.40.50.140">
    <property type="entry name" value="Nucleic acid-binding proteins"/>
    <property type="match status" value="1"/>
</dbReference>
<accession>H1D1Y8</accession>
<dbReference type="CDD" id="cd22529">
    <property type="entry name" value="KH-II_NusA_rpt2"/>
    <property type="match status" value="1"/>
</dbReference>
<dbReference type="GO" id="GO:0003723">
    <property type="term" value="F:RNA binding"/>
    <property type="evidence" value="ECO:0007669"/>
    <property type="project" value="UniProtKB-UniRule"/>
</dbReference>
<evidence type="ECO:0000256" key="7">
    <source>
        <dbReference type="HAMAP-Rule" id="MF_00945"/>
    </source>
</evidence>
<evidence type="ECO:0000256" key="8">
    <source>
        <dbReference type="SAM" id="MobiDB-lite"/>
    </source>
</evidence>
<feature type="compositionally biased region" description="Acidic residues" evidence="8">
    <location>
        <begin position="359"/>
        <end position="382"/>
    </location>
</feature>
<dbReference type="NCBIfam" id="TIGR01953">
    <property type="entry name" value="NusA"/>
    <property type="match status" value="1"/>
</dbReference>
<keyword evidence="2 7" id="KW-0963">Cytoplasm</keyword>
<dbReference type="EMBL" id="ADLT01000052">
    <property type="protein sequence ID" value="EHO62501.1"/>
    <property type="molecule type" value="Genomic_DNA"/>
</dbReference>
<dbReference type="InterPro" id="IPR003029">
    <property type="entry name" value="S1_domain"/>
</dbReference>
<proteinExistence type="inferred from homology"/>
<feature type="domain" description="S1 motif" evidence="9">
    <location>
        <begin position="142"/>
        <end position="206"/>
    </location>
</feature>
<dbReference type="Proteomes" id="UP000003277">
    <property type="component" value="Unassembled WGS sequence"/>
</dbReference>
<dbReference type="FunFam" id="3.30.300.20:FF:000002">
    <property type="entry name" value="Transcription termination/antitermination protein NusA"/>
    <property type="match status" value="1"/>
</dbReference>
<name>H1D1Y8_9FIRM</name>
<sequence>MDIVNLDLIEAIKGLVKAKKVDEKIVFDALEMVLLTAYKKETGSNAKSSVTLNRETGDYHIYEEKMVVEEIDPDSENAVNEISVEDAKKIDKSYEAGDMLRIEVTPKNFGRVAAQTAKQVMIQKLREAERGSIYDEFSGREGDVITGTVKWSESRTIFVDLGRVEGILPYAEQIEGEEFHPNDKIKCYVLEVRKTTKGPEIILSRTHPGLLKRLFELEVPEIYSGTVEIKSVVREAGSRSKIAVYAMDPKVDPVGACVGPKGQRVQNIVNELHDEKIDIVRWDEDPAVYIANALSPAKVISVSVWEEEKSSYVIVPDYQLSLAIGKAGQNARLAAKLTNWKIDIKSETQAKEEGFGQAAEEEDDDILGDIEAGGEAEEETKE</sequence>
<evidence type="ECO:0000256" key="3">
    <source>
        <dbReference type="ARBA" id="ARBA00022814"/>
    </source>
</evidence>
<dbReference type="Pfam" id="PF26594">
    <property type="entry name" value="KH_NusA_2nd"/>
    <property type="match status" value="1"/>
</dbReference>
<dbReference type="Pfam" id="PF08529">
    <property type="entry name" value="NusA_N"/>
    <property type="match status" value="1"/>
</dbReference>
<dbReference type="SUPFAM" id="SSF69705">
    <property type="entry name" value="Transcription factor NusA, N-terminal domain"/>
    <property type="match status" value="1"/>
</dbReference>
<dbReference type="Pfam" id="PF13184">
    <property type="entry name" value="KH_NusA_1st"/>
    <property type="match status" value="1"/>
</dbReference>
<keyword evidence="4 7" id="KW-0694">RNA-binding</keyword>
<evidence type="ECO:0000256" key="5">
    <source>
        <dbReference type="ARBA" id="ARBA00023015"/>
    </source>
</evidence>
<keyword evidence="3 7" id="KW-0889">Transcription antitermination</keyword>
<dbReference type="PROSITE" id="PS50126">
    <property type="entry name" value="S1"/>
    <property type="match status" value="1"/>
</dbReference>
<dbReference type="Pfam" id="PF00575">
    <property type="entry name" value="S1"/>
    <property type="match status" value="1"/>
</dbReference>
<protein>
    <recommendedName>
        <fullName evidence="7">Transcription termination/antitermination protein NusA</fullName>
    </recommendedName>
</protein>
<dbReference type="InterPro" id="IPR009019">
    <property type="entry name" value="KH_sf_prok-type"/>
</dbReference>
<dbReference type="CDD" id="cd04455">
    <property type="entry name" value="S1_NusA"/>
    <property type="match status" value="1"/>
</dbReference>